<accession>A0ACC0GGM4</accession>
<evidence type="ECO:0000313" key="2">
    <source>
        <dbReference type="Proteomes" id="UP001060215"/>
    </source>
</evidence>
<evidence type="ECO:0000313" key="1">
    <source>
        <dbReference type="EMBL" id="KAI7999340.1"/>
    </source>
</evidence>
<protein>
    <submittedName>
        <fullName evidence="1">Meiosis-specific protein ASY1</fullName>
    </submittedName>
</protein>
<comment type="caution">
    <text evidence="1">The sequence shown here is derived from an EMBL/GenBank/DDBJ whole genome shotgun (WGS) entry which is preliminary data.</text>
</comment>
<organism evidence="1 2">
    <name type="scientific">Camellia lanceoleosa</name>
    <dbReference type="NCBI Taxonomy" id="1840588"/>
    <lineage>
        <taxon>Eukaryota</taxon>
        <taxon>Viridiplantae</taxon>
        <taxon>Streptophyta</taxon>
        <taxon>Embryophyta</taxon>
        <taxon>Tracheophyta</taxon>
        <taxon>Spermatophyta</taxon>
        <taxon>Magnoliopsida</taxon>
        <taxon>eudicotyledons</taxon>
        <taxon>Gunneridae</taxon>
        <taxon>Pentapetalae</taxon>
        <taxon>asterids</taxon>
        <taxon>Ericales</taxon>
        <taxon>Theaceae</taxon>
        <taxon>Camellia</taxon>
    </lineage>
</organism>
<name>A0ACC0GGM4_9ERIC</name>
<keyword evidence="2" id="KW-1185">Reference proteome</keyword>
<gene>
    <name evidence="1" type="ORF">LOK49_LG09G01779</name>
</gene>
<dbReference type="EMBL" id="CM045765">
    <property type="protein sequence ID" value="KAI7999340.1"/>
    <property type="molecule type" value="Genomic_DNA"/>
</dbReference>
<sequence>MEKINPCEKRNPFSLEDGQDSKDPKQSTADMTVFAKVLRTPPIWTGLRALCLSGRLKEAIGLLWRAGLQPVDYEPPFFRSCSEQEAHNPWIKNPLEMEVGNVSSKHLVLSSQG</sequence>
<reference evidence="1 2" key="1">
    <citation type="journal article" date="2022" name="Plant J.">
        <title>Chromosome-level genome of Camellia lanceoleosa provides a valuable resource for understanding genome evolution and self-incompatibility.</title>
        <authorList>
            <person name="Gong W."/>
            <person name="Xiao S."/>
            <person name="Wang L."/>
            <person name="Liao Z."/>
            <person name="Chang Y."/>
            <person name="Mo W."/>
            <person name="Hu G."/>
            <person name="Li W."/>
            <person name="Zhao G."/>
            <person name="Zhu H."/>
            <person name="Hu X."/>
            <person name="Ji K."/>
            <person name="Xiang X."/>
            <person name="Song Q."/>
            <person name="Yuan D."/>
            <person name="Jin S."/>
            <person name="Zhang L."/>
        </authorList>
    </citation>
    <scope>NUCLEOTIDE SEQUENCE [LARGE SCALE GENOMIC DNA]</scope>
    <source>
        <strain evidence="1">SQ_2022a</strain>
    </source>
</reference>
<proteinExistence type="predicted"/>
<dbReference type="Proteomes" id="UP001060215">
    <property type="component" value="Chromosome 8"/>
</dbReference>